<dbReference type="Proteomes" id="UP001605036">
    <property type="component" value="Unassembled WGS sequence"/>
</dbReference>
<comment type="subcellular location">
    <subcellularLocation>
        <location evidence="8">Secreted</location>
        <location evidence="8">Cell wall</location>
    </subcellularLocation>
    <subcellularLocation>
        <location evidence="8">Secreted</location>
        <location evidence="8">Extracellular space</location>
        <location evidence="8">Apoplast</location>
    </subcellularLocation>
</comment>
<dbReference type="EMBL" id="JBHFFA010000006">
    <property type="protein sequence ID" value="KAL2621122.1"/>
    <property type="molecule type" value="Genomic_DNA"/>
</dbReference>
<dbReference type="InterPro" id="IPR000757">
    <property type="entry name" value="Beta-glucanase-like"/>
</dbReference>
<name>A0ABD1Y679_9MARC</name>
<evidence type="ECO:0000259" key="9">
    <source>
        <dbReference type="PROSITE" id="PS51762"/>
    </source>
</evidence>
<dbReference type="PANTHER" id="PTHR31062">
    <property type="entry name" value="XYLOGLUCAN ENDOTRANSGLUCOSYLASE/HYDROLASE PROTEIN 8-RELATED"/>
    <property type="match status" value="1"/>
</dbReference>
<dbReference type="InterPro" id="IPR013320">
    <property type="entry name" value="ConA-like_dom_sf"/>
</dbReference>
<dbReference type="PROSITE" id="PS51762">
    <property type="entry name" value="GH16_2"/>
    <property type="match status" value="1"/>
</dbReference>
<keyword evidence="8" id="KW-0964">Secreted</keyword>
<dbReference type="InterPro" id="IPR044791">
    <property type="entry name" value="Beta-glucanase/XTH"/>
</dbReference>
<dbReference type="GO" id="GO:0071555">
    <property type="term" value="P:cell wall organization"/>
    <property type="evidence" value="ECO:0007669"/>
    <property type="project" value="UniProtKB-KW"/>
</dbReference>
<evidence type="ECO:0000256" key="8">
    <source>
        <dbReference type="RuleBase" id="RU361120"/>
    </source>
</evidence>
<evidence type="ECO:0000256" key="7">
    <source>
        <dbReference type="PIRSR" id="PIRSR005604-2"/>
    </source>
</evidence>
<keyword evidence="8" id="KW-0052">Apoplast</keyword>
<dbReference type="AlphaFoldDB" id="A0ABD1Y679"/>
<comment type="PTM">
    <text evidence="8">Contains at least one intrachain disulfide bond essential for its enzymatic activity.</text>
</comment>
<dbReference type="PIRSF" id="PIRSF005604">
    <property type="entry name" value="XET"/>
    <property type="match status" value="1"/>
</dbReference>
<sequence>MLGCKMRLILLLICSSTFLISVAEASVFTDNFQIYFGDWNVKYPGRVKGNTVILGLTNSSGSGFRSKIPFLFGRLTMKIKLPANDSAGTVTSYYMASTFKKWCELDFEFLGNRSGQPYILQTNVFVEGKGEREQRIFLWFDPTTRYHEYGIVWNQNLVIFIVDNIPIRVFHNQKNTTGQLYLDYQPMYIWSSLFDGDSWATRGGLEKINWSKQPFQAYYTSFNIANSCQVTNCTGVNNCYKQLYQSSYGNKSLQLTSTQITQLRWVRRRWIIYDYCTDLQRWSGVVPVECVKNRP</sequence>
<evidence type="ECO:0000256" key="3">
    <source>
        <dbReference type="ARBA" id="ARBA00023157"/>
    </source>
</evidence>
<organism evidence="10 11">
    <name type="scientific">Riccia fluitans</name>
    <dbReference type="NCBI Taxonomy" id="41844"/>
    <lineage>
        <taxon>Eukaryota</taxon>
        <taxon>Viridiplantae</taxon>
        <taxon>Streptophyta</taxon>
        <taxon>Embryophyta</taxon>
        <taxon>Marchantiophyta</taxon>
        <taxon>Marchantiopsida</taxon>
        <taxon>Marchantiidae</taxon>
        <taxon>Marchantiales</taxon>
        <taxon>Ricciaceae</taxon>
        <taxon>Riccia</taxon>
    </lineage>
</organism>
<evidence type="ECO:0000256" key="5">
    <source>
        <dbReference type="ARBA" id="ARBA00023295"/>
    </source>
</evidence>
<keyword evidence="2 8" id="KW-0378">Hydrolase</keyword>
<dbReference type="InterPro" id="IPR008263">
    <property type="entry name" value="GH16_AS"/>
</dbReference>
<dbReference type="GO" id="GO:0016798">
    <property type="term" value="F:hydrolase activity, acting on glycosyl bonds"/>
    <property type="evidence" value="ECO:0007669"/>
    <property type="project" value="UniProtKB-KW"/>
</dbReference>
<dbReference type="GO" id="GO:0016762">
    <property type="term" value="F:xyloglucan:xyloglucosyl transferase activity"/>
    <property type="evidence" value="ECO:0007669"/>
    <property type="project" value="UniProtKB-EC"/>
</dbReference>
<accession>A0ABD1Y679</accession>
<dbReference type="InterPro" id="IPR016455">
    <property type="entry name" value="XTH"/>
</dbReference>
<protein>
    <recommendedName>
        <fullName evidence="8">Xyloglucan endotransglucosylase/hydrolase</fullName>
        <ecNumber evidence="8">2.4.1.207</ecNumber>
    </recommendedName>
</protein>
<keyword evidence="1 8" id="KW-0808">Transferase</keyword>
<keyword evidence="8" id="KW-0134">Cell wall</keyword>
<evidence type="ECO:0000256" key="6">
    <source>
        <dbReference type="PIRSR" id="PIRSR005604-1"/>
    </source>
</evidence>
<keyword evidence="8" id="KW-0961">Cell wall biogenesis/degradation</keyword>
<reference evidence="10 11" key="1">
    <citation type="submission" date="2024-09" db="EMBL/GenBank/DDBJ databases">
        <title>Chromosome-scale assembly of Riccia fluitans.</title>
        <authorList>
            <person name="Paukszto L."/>
            <person name="Sawicki J."/>
            <person name="Karawczyk K."/>
            <person name="Piernik-Szablinska J."/>
            <person name="Szczecinska M."/>
            <person name="Mazdziarz M."/>
        </authorList>
    </citation>
    <scope>NUCLEOTIDE SEQUENCE [LARGE SCALE GENOMIC DNA]</scope>
    <source>
        <strain evidence="10">Rf_01</strain>
        <tissue evidence="10">Aerial parts of the thallus</tissue>
    </source>
</reference>
<evidence type="ECO:0000313" key="11">
    <source>
        <dbReference type="Proteomes" id="UP001605036"/>
    </source>
</evidence>
<evidence type="ECO:0000313" key="10">
    <source>
        <dbReference type="EMBL" id="KAL2621122.1"/>
    </source>
</evidence>
<keyword evidence="3" id="KW-1015">Disulfide bond</keyword>
<comment type="function">
    <text evidence="8">Catalyzes xyloglucan endohydrolysis (XEH) and/or endotransglycosylation (XET). Cleaves and religates xyloglucan polymers, an essential constituent of the primary cell wall, and thereby participates in cell wall construction of growing tissues.</text>
</comment>
<feature type="domain" description="GH16" evidence="9">
    <location>
        <begin position="16"/>
        <end position="219"/>
    </location>
</feature>
<keyword evidence="11" id="KW-1185">Reference proteome</keyword>
<dbReference type="InterPro" id="IPR010713">
    <property type="entry name" value="XET_C"/>
</dbReference>
<dbReference type="SUPFAM" id="SSF49899">
    <property type="entry name" value="Concanavalin A-like lectins/glucanases"/>
    <property type="match status" value="1"/>
</dbReference>
<dbReference type="Gene3D" id="2.60.120.200">
    <property type="match status" value="1"/>
</dbReference>
<evidence type="ECO:0000256" key="4">
    <source>
        <dbReference type="ARBA" id="ARBA00023180"/>
    </source>
</evidence>
<feature type="signal peptide" evidence="8">
    <location>
        <begin position="1"/>
        <end position="25"/>
    </location>
</feature>
<dbReference type="Pfam" id="PF00722">
    <property type="entry name" value="Glyco_hydro_16"/>
    <property type="match status" value="1"/>
</dbReference>
<feature type="chain" id="PRO_5044527379" description="Xyloglucan endotransglucosylase/hydrolase" evidence="8">
    <location>
        <begin position="26"/>
        <end position="295"/>
    </location>
</feature>
<dbReference type="Pfam" id="PF06955">
    <property type="entry name" value="XET_C"/>
    <property type="match status" value="1"/>
</dbReference>
<keyword evidence="4" id="KW-0325">Glycoprotein</keyword>
<evidence type="ECO:0000256" key="2">
    <source>
        <dbReference type="ARBA" id="ARBA00022801"/>
    </source>
</evidence>
<evidence type="ECO:0000256" key="1">
    <source>
        <dbReference type="ARBA" id="ARBA00022679"/>
    </source>
</evidence>
<dbReference type="PROSITE" id="PS01034">
    <property type="entry name" value="GH16_1"/>
    <property type="match status" value="1"/>
</dbReference>
<comment type="similarity">
    <text evidence="8">Belongs to the glycosyl hydrolase 16 family.</text>
</comment>
<keyword evidence="8" id="KW-0732">Signal</keyword>
<feature type="active site" description="Nucleophile" evidence="6">
    <location>
        <position position="104"/>
    </location>
</feature>
<feature type="active site" description="Proton donor" evidence="6">
    <location>
        <position position="108"/>
    </location>
</feature>
<dbReference type="GO" id="GO:0048046">
    <property type="term" value="C:apoplast"/>
    <property type="evidence" value="ECO:0007669"/>
    <property type="project" value="UniProtKB-SubCell"/>
</dbReference>
<gene>
    <name evidence="10" type="ORF">R1flu_001327</name>
</gene>
<proteinExistence type="inferred from homology"/>
<comment type="caution">
    <text evidence="10">The sequence shown here is derived from an EMBL/GenBank/DDBJ whole genome shotgun (WGS) entry which is preliminary data.</text>
</comment>
<feature type="glycosylation site" description="N-linked (GlcNAc...) asparagine" evidence="7">
    <location>
        <position position="112"/>
    </location>
</feature>
<dbReference type="EC" id="2.4.1.207" evidence="8"/>
<keyword evidence="5 8" id="KW-0326">Glycosidase</keyword>